<organism evidence="1 2">
    <name type="scientific">Tanacetum coccineum</name>
    <dbReference type="NCBI Taxonomy" id="301880"/>
    <lineage>
        <taxon>Eukaryota</taxon>
        <taxon>Viridiplantae</taxon>
        <taxon>Streptophyta</taxon>
        <taxon>Embryophyta</taxon>
        <taxon>Tracheophyta</taxon>
        <taxon>Spermatophyta</taxon>
        <taxon>Magnoliopsida</taxon>
        <taxon>eudicotyledons</taxon>
        <taxon>Gunneridae</taxon>
        <taxon>Pentapetalae</taxon>
        <taxon>asterids</taxon>
        <taxon>campanulids</taxon>
        <taxon>Asterales</taxon>
        <taxon>Asteraceae</taxon>
        <taxon>Asteroideae</taxon>
        <taxon>Anthemideae</taxon>
        <taxon>Anthemidinae</taxon>
        <taxon>Tanacetum</taxon>
    </lineage>
</organism>
<reference evidence="1" key="2">
    <citation type="submission" date="2022-01" db="EMBL/GenBank/DDBJ databases">
        <authorList>
            <person name="Yamashiro T."/>
            <person name="Shiraishi A."/>
            <person name="Satake H."/>
            <person name="Nakayama K."/>
        </authorList>
    </citation>
    <scope>NUCLEOTIDE SEQUENCE</scope>
</reference>
<protein>
    <submittedName>
        <fullName evidence="1">Uncharacterized protein</fullName>
    </submittedName>
</protein>
<name>A0ABQ5EYX4_9ASTR</name>
<keyword evidence="2" id="KW-1185">Reference proteome</keyword>
<proteinExistence type="predicted"/>
<gene>
    <name evidence="1" type="ORF">Tco_0991183</name>
</gene>
<dbReference type="Proteomes" id="UP001151760">
    <property type="component" value="Unassembled WGS sequence"/>
</dbReference>
<accession>A0ABQ5EYX4</accession>
<sequence length="69" mass="7261">MMMNAGMLPLDGCFPLSEASRFSGGESLVGCGCGGDGNFHGKSSCEDDSVDDSRLIEVKWVFTKPDLVG</sequence>
<evidence type="ECO:0000313" key="1">
    <source>
        <dbReference type="EMBL" id="GJT56129.1"/>
    </source>
</evidence>
<reference evidence="1" key="1">
    <citation type="journal article" date="2022" name="Int. J. Mol. Sci.">
        <title>Draft Genome of Tanacetum Coccineum: Genomic Comparison of Closely Related Tanacetum-Family Plants.</title>
        <authorList>
            <person name="Yamashiro T."/>
            <person name="Shiraishi A."/>
            <person name="Nakayama K."/>
            <person name="Satake H."/>
        </authorList>
    </citation>
    <scope>NUCLEOTIDE SEQUENCE</scope>
</reference>
<comment type="caution">
    <text evidence="1">The sequence shown here is derived from an EMBL/GenBank/DDBJ whole genome shotgun (WGS) entry which is preliminary data.</text>
</comment>
<dbReference type="EMBL" id="BQNB010016817">
    <property type="protein sequence ID" value="GJT56129.1"/>
    <property type="molecule type" value="Genomic_DNA"/>
</dbReference>
<evidence type="ECO:0000313" key="2">
    <source>
        <dbReference type="Proteomes" id="UP001151760"/>
    </source>
</evidence>